<keyword evidence="1" id="KW-0732">Signal</keyword>
<evidence type="ECO:0000256" key="1">
    <source>
        <dbReference type="SAM" id="SignalP"/>
    </source>
</evidence>
<evidence type="ECO:0000313" key="2">
    <source>
        <dbReference type="EMBL" id="EFP06129.1"/>
    </source>
</evidence>
<feature type="chain" id="PRO_5003177239" description="SCP domain-containing protein" evidence="1">
    <location>
        <begin position="24"/>
        <end position="206"/>
    </location>
</feature>
<name>E3MNI2_CAERE</name>
<dbReference type="InterPro" id="IPR035940">
    <property type="entry name" value="CAP_sf"/>
</dbReference>
<dbReference type="SUPFAM" id="SSF55797">
    <property type="entry name" value="PR-1-like"/>
    <property type="match status" value="1"/>
</dbReference>
<evidence type="ECO:0000313" key="3">
    <source>
        <dbReference type="Proteomes" id="UP000008281"/>
    </source>
</evidence>
<keyword evidence="3" id="KW-1185">Reference proteome</keyword>
<proteinExistence type="predicted"/>
<feature type="signal peptide" evidence="1">
    <location>
        <begin position="1"/>
        <end position="23"/>
    </location>
</feature>
<dbReference type="EMBL" id="DS268460">
    <property type="protein sequence ID" value="EFP06129.1"/>
    <property type="molecule type" value="Genomic_DNA"/>
</dbReference>
<dbReference type="HOGENOM" id="CLU_102672_0_0_1"/>
<dbReference type="AlphaFoldDB" id="E3MNI2"/>
<gene>
    <name evidence="2" type="ORF">CRE_05871</name>
</gene>
<dbReference type="InParanoid" id="E3MNI2"/>
<sequence length="206" mass="23268">MFGVHLKYHLLFLFSVLSLTVEATKGGLSKDEQKKLLDEINKDRRDASGGTFREMTYDTELEKKAAELDCIRDDIVPLQWNSVAQDYWDETRRGHNPNLPLFDSRVEKIGCSKEIKCTEKIEKDEKSPEKFVGKEIVILGRCFISPNVNPNKIDKKLIPKGKKYGDVLGLKLSSDVKNMDAIEGVTSGTGNVFNFIILLAFPLLCL</sequence>
<dbReference type="OrthoDB" id="5906001at2759"/>
<protein>
    <recommendedName>
        <fullName evidence="4">SCP domain-containing protein</fullName>
    </recommendedName>
</protein>
<dbReference type="Proteomes" id="UP000008281">
    <property type="component" value="Unassembled WGS sequence"/>
</dbReference>
<evidence type="ECO:0008006" key="4">
    <source>
        <dbReference type="Google" id="ProtNLM"/>
    </source>
</evidence>
<accession>E3MNI2</accession>
<organism evidence="3">
    <name type="scientific">Caenorhabditis remanei</name>
    <name type="common">Caenorhabditis vulgaris</name>
    <dbReference type="NCBI Taxonomy" id="31234"/>
    <lineage>
        <taxon>Eukaryota</taxon>
        <taxon>Metazoa</taxon>
        <taxon>Ecdysozoa</taxon>
        <taxon>Nematoda</taxon>
        <taxon>Chromadorea</taxon>
        <taxon>Rhabditida</taxon>
        <taxon>Rhabditina</taxon>
        <taxon>Rhabditomorpha</taxon>
        <taxon>Rhabditoidea</taxon>
        <taxon>Rhabditidae</taxon>
        <taxon>Peloderinae</taxon>
        <taxon>Caenorhabditis</taxon>
    </lineage>
</organism>
<reference evidence="2" key="1">
    <citation type="submission" date="2007-07" db="EMBL/GenBank/DDBJ databases">
        <title>PCAP assembly of the Caenorhabditis remanei genome.</title>
        <authorList>
            <consortium name="The Caenorhabditis remanei Sequencing Consortium"/>
            <person name="Wilson R.K."/>
        </authorList>
    </citation>
    <scope>NUCLEOTIDE SEQUENCE [LARGE SCALE GENOMIC DNA]</scope>
    <source>
        <strain evidence="2">PB4641</strain>
    </source>
</reference>